<organism evidence="3 4">
    <name type="scientific">Panagrellus redivivus</name>
    <name type="common">Microworm</name>
    <dbReference type="NCBI Taxonomy" id="6233"/>
    <lineage>
        <taxon>Eukaryota</taxon>
        <taxon>Metazoa</taxon>
        <taxon>Ecdysozoa</taxon>
        <taxon>Nematoda</taxon>
        <taxon>Chromadorea</taxon>
        <taxon>Rhabditida</taxon>
        <taxon>Tylenchina</taxon>
        <taxon>Panagrolaimomorpha</taxon>
        <taxon>Panagrolaimoidea</taxon>
        <taxon>Panagrolaimidae</taxon>
        <taxon>Panagrellus</taxon>
    </lineage>
</organism>
<evidence type="ECO:0000259" key="2">
    <source>
        <dbReference type="SMART" id="SM00651"/>
    </source>
</evidence>
<dbReference type="InterPro" id="IPR001163">
    <property type="entry name" value="Sm_dom_euk/arc"/>
</dbReference>
<name>A0A7E4W2G8_PANRE</name>
<accession>A0A7E4W2G8</accession>
<feature type="region of interest" description="Disordered" evidence="1">
    <location>
        <begin position="1"/>
        <end position="22"/>
    </location>
</feature>
<feature type="domain" description="Sm" evidence="2">
    <location>
        <begin position="77"/>
        <end position="179"/>
    </location>
</feature>
<dbReference type="Gene3D" id="2.30.30.100">
    <property type="match status" value="1"/>
</dbReference>
<proteinExistence type="predicted"/>
<reference evidence="4" key="2">
    <citation type="submission" date="2020-10" db="UniProtKB">
        <authorList>
            <consortium name="WormBaseParasite"/>
        </authorList>
    </citation>
    <scope>IDENTIFICATION</scope>
</reference>
<protein>
    <submittedName>
        <fullName evidence="4">Sm domain-containing protein</fullName>
    </submittedName>
</protein>
<reference evidence="3" key="1">
    <citation type="journal article" date="2013" name="Genetics">
        <title>The draft genome and transcriptome of Panagrellus redivivus are shaped by the harsh demands of a free-living lifestyle.</title>
        <authorList>
            <person name="Srinivasan J."/>
            <person name="Dillman A.R."/>
            <person name="Macchietto M.G."/>
            <person name="Heikkinen L."/>
            <person name="Lakso M."/>
            <person name="Fracchia K.M."/>
            <person name="Antoshechkin I."/>
            <person name="Mortazavi A."/>
            <person name="Wong G."/>
            <person name="Sternberg P.W."/>
        </authorList>
    </citation>
    <scope>NUCLEOTIDE SEQUENCE [LARGE SCALE GENOMIC DNA]</scope>
    <source>
        <strain evidence="3">MT8872</strain>
    </source>
</reference>
<dbReference type="InterPro" id="IPR010920">
    <property type="entry name" value="LSM_dom_sf"/>
</dbReference>
<dbReference type="WBParaSite" id="Pan_g5673.t1">
    <property type="protein sequence ID" value="Pan_g5673.t1"/>
    <property type="gene ID" value="Pan_g5673"/>
</dbReference>
<dbReference type="Proteomes" id="UP000492821">
    <property type="component" value="Unassembled WGS sequence"/>
</dbReference>
<evidence type="ECO:0000256" key="1">
    <source>
        <dbReference type="SAM" id="MobiDB-lite"/>
    </source>
</evidence>
<evidence type="ECO:0000313" key="3">
    <source>
        <dbReference type="Proteomes" id="UP000492821"/>
    </source>
</evidence>
<evidence type="ECO:0000313" key="4">
    <source>
        <dbReference type="WBParaSite" id="Pan_g5673.t1"/>
    </source>
</evidence>
<keyword evidence="3" id="KW-1185">Reference proteome</keyword>
<dbReference type="SMART" id="SM00651">
    <property type="entry name" value="Sm"/>
    <property type="match status" value="1"/>
</dbReference>
<dbReference type="SUPFAM" id="SSF50182">
    <property type="entry name" value="Sm-like ribonucleoproteins"/>
    <property type="match status" value="1"/>
</dbReference>
<dbReference type="AlphaFoldDB" id="A0A7E4W2G8"/>
<feature type="compositionally biased region" description="Polar residues" evidence="1">
    <location>
        <begin position="1"/>
        <end position="13"/>
    </location>
</feature>
<sequence length="182" mass="20607">MSDQNSRPSTSTAPKKDRNDLDLEERQKLLGRLALPDAPRNIQRRVRERTLAAICKPGTAPTTKYKAPTEAVDPIGRRLQKFITDKAVVMIRLRNRNHFEEPNRNIMGVITAADHHWNLLVVDADEVYTPAAKLGVVQSYEDQTFPVSKYDRVEGTKRQLTRSLGATMILGHNIVHISEVKE</sequence>